<dbReference type="Pfam" id="PF21177">
    <property type="entry name" value="LIF-R_Ig-like"/>
    <property type="match status" value="1"/>
</dbReference>
<evidence type="ECO:0000256" key="6">
    <source>
        <dbReference type="ARBA" id="ARBA00022989"/>
    </source>
</evidence>
<dbReference type="CDD" id="cd00063">
    <property type="entry name" value="FN3"/>
    <property type="match status" value="2"/>
</dbReference>
<dbReference type="Proteomes" id="UP001591681">
    <property type="component" value="Unassembled WGS sequence"/>
</dbReference>
<evidence type="ECO:0000259" key="13">
    <source>
        <dbReference type="PROSITE" id="PS50853"/>
    </source>
</evidence>
<evidence type="ECO:0000256" key="11">
    <source>
        <dbReference type="SAM" id="Phobius"/>
    </source>
</evidence>
<keyword evidence="5" id="KW-0677">Repeat</keyword>
<keyword evidence="6 11" id="KW-1133">Transmembrane helix</keyword>
<dbReference type="InterPro" id="IPR040817">
    <property type="entry name" value="LIFR_D2"/>
</dbReference>
<feature type="region of interest" description="Disordered" evidence="10">
    <location>
        <begin position="856"/>
        <end position="950"/>
    </location>
</feature>
<evidence type="ECO:0000256" key="1">
    <source>
        <dbReference type="ARBA" id="ARBA00004479"/>
    </source>
</evidence>
<keyword evidence="9" id="KW-0325">Glycoprotein</keyword>
<gene>
    <name evidence="14" type="ORF">ACEWY4_011557</name>
</gene>
<evidence type="ECO:0000256" key="8">
    <source>
        <dbReference type="ARBA" id="ARBA00023170"/>
    </source>
</evidence>
<feature type="compositionally biased region" description="Polar residues" evidence="10">
    <location>
        <begin position="910"/>
        <end position="922"/>
    </location>
</feature>
<dbReference type="InterPro" id="IPR013783">
    <property type="entry name" value="Ig-like_fold"/>
</dbReference>
<dbReference type="PROSITE" id="PS50853">
    <property type="entry name" value="FN3"/>
    <property type="match status" value="2"/>
</dbReference>
<protein>
    <recommendedName>
        <fullName evidence="13">Fibronectin type-III domain-containing protein</fullName>
    </recommendedName>
</protein>
<organism evidence="14 15">
    <name type="scientific">Coilia grayii</name>
    <name type="common">Gray's grenadier anchovy</name>
    <dbReference type="NCBI Taxonomy" id="363190"/>
    <lineage>
        <taxon>Eukaryota</taxon>
        <taxon>Metazoa</taxon>
        <taxon>Chordata</taxon>
        <taxon>Craniata</taxon>
        <taxon>Vertebrata</taxon>
        <taxon>Euteleostomi</taxon>
        <taxon>Actinopterygii</taxon>
        <taxon>Neopterygii</taxon>
        <taxon>Teleostei</taxon>
        <taxon>Clupei</taxon>
        <taxon>Clupeiformes</taxon>
        <taxon>Clupeoidei</taxon>
        <taxon>Engraulidae</taxon>
        <taxon>Coilinae</taxon>
        <taxon>Coilia</taxon>
    </lineage>
</organism>
<sequence length="950" mass="104609">MPSMLLHVLCLLLLVSPSLSQDDAPLGVPQQIQLEKDFSAQRLSVRWHCDHGSVFDIEIYRTEFMDIVFNETVELGAGRKAGACYWNWSSAVPLECTSHSVRIRSRDRLRVSDWSGLQTTEGNDMPDNTEAQMYPQDRVVLAGSNTTFCCILGEGQVLQEIRYKTAVLQEARVSRRSYVVTQTLQPPSNYSGTNVFCVAENISTLGNGAVIFVGYPPGDEDLTCETQDLVSAVCQWREGRSTHLAGRRGTRYTLNGRNCKISAGARLCSWKQWEGNWTLIAKNPLGIKELSDSAPLSHRVYPVAPRSVKVLVRSARNATLQWSWLYPGYETFPLTCQVNVASNGVAVTHNYSGAGLSLVSLENLWPYETYRVRVRCGAQNSFWKWGDWSKEISFQTKMDRPETPDMWIWMGSDNSGLVLWKPLSQRERHGELVGYEVGQGSASGGGTQSVGVPAGQHSTALSLQDNSSQPFVTLLARNAEWASDSSRLMVPKYWADVDVTGSEISSREGGFDVSWLASANASHGYVVEWFDTSCGQYCSVDWLKVPEGTTSARIESSDLLAGVRYTISVYGLSDDPPQLLDRRHGYLEEMVPAEPVPSLEASQYESSVSLYWQEAPLRSQRGFVRGYNIYLANVSKYTLLANITDPSVRNYTIKKLGLGTYKFTVRAYTSAGEDGGSTVSIKLEPYSDLLLFEMLVSLAAMSGFLILVTALCYRKRQWVKKAFYPEIPEPKLPGQWSTSQATLDVKPSPHSVVHIVENPQWDSSKEGLVPVSEEDEDVDDSASESADTDSDEPGLLRYYNQVVGDGGQALRLPADSSSSSVGSADTDVTYTGIQTSPCTLEAPAPLETQAAGGYRPQVHATQHPQQQQQPEQQEQRADDQPEAADPSPASFGGYKPQCTWRPHSPDGNCSVGSPTSVNSSQFLIPDVSSEDSRNAGSSTSWIPSFLSGKP</sequence>
<dbReference type="AlphaFoldDB" id="A0ABD1JY01"/>
<dbReference type="SMART" id="SM00060">
    <property type="entry name" value="FN3"/>
    <property type="match status" value="3"/>
</dbReference>
<evidence type="ECO:0000256" key="7">
    <source>
        <dbReference type="ARBA" id="ARBA00023136"/>
    </source>
</evidence>
<evidence type="ECO:0000313" key="14">
    <source>
        <dbReference type="EMBL" id="KAL2091759.1"/>
    </source>
</evidence>
<feature type="compositionally biased region" description="Low complexity" evidence="10">
    <location>
        <begin position="862"/>
        <end position="872"/>
    </location>
</feature>
<keyword evidence="3 11" id="KW-0812">Transmembrane</keyword>
<feature type="domain" description="Fibronectin type-III" evidence="13">
    <location>
        <begin position="591"/>
        <end position="688"/>
    </location>
</feature>
<dbReference type="InterPro" id="IPR003961">
    <property type="entry name" value="FN3_dom"/>
</dbReference>
<feature type="compositionally biased region" description="Acidic residues" evidence="10">
    <location>
        <begin position="772"/>
        <end position="792"/>
    </location>
</feature>
<keyword evidence="7 11" id="KW-0472">Membrane</keyword>
<keyword evidence="8" id="KW-0675">Receptor</keyword>
<dbReference type="Pfam" id="PF25552">
    <property type="entry name" value="LIFR_D4"/>
    <property type="match status" value="1"/>
</dbReference>
<accession>A0ABD1JY01</accession>
<evidence type="ECO:0000256" key="9">
    <source>
        <dbReference type="ARBA" id="ARBA00023180"/>
    </source>
</evidence>
<dbReference type="PANTHER" id="PTHR48423:SF1">
    <property type="entry name" value="INTERLEUKIN-27 RECEPTOR SUBUNIT ALPHA"/>
    <property type="match status" value="1"/>
</dbReference>
<evidence type="ECO:0000256" key="2">
    <source>
        <dbReference type="ARBA" id="ARBA00008921"/>
    </source>
</evidence>
<feature type="region of interest" description="Disordered" evidence="10">
    <location>
        <begin position="756"/>
        <end position="795"/>
    </location>
</feature>
<keyword evidence="4 12" id="KW-0732">Signal</keyword>
<comment type="subcellular location">
    <subcellularLocation>
        <location evidence="1">Membrane</location>
        <topology evidence="1">Single-pass type I membrane protein</topology>
    </subcellularLocation>
</comment>
<feature type="chain" id="PRO_5044813211" description="Fibronectin type-III domain-containing protein" evidence="12">
    <location>
        <begin position="21"/>
        <end position="950"/>
    </location>
</feature>
<comment type="caution">
    <text evidence="14">The sequence shown here is derived from an EMBL/GenBank/DDBJ whole genome shotgun (WGS) entry which is preliminary data.</text>
</comment>
<feature type="signal peptide" evidence="12">
    <location>
        <begin position="1"/>
        <end position="20"/>
    </location>
</feature>
<feature type="transmembrane region" description="Helical" evidence="11">
    <location>
        <begin position="689"/>
        <end position="713"/>
    </location>
</feature>
<evidence type="ECO:0000256" key="5">
    <source>
        <dbReference type="ARBA" id="ARBA00022737"/>
    </source>
</evidence>
<dbReference type="GO" id="GO:0005886">
    <property type="term" value="C:plasma membrane"/>
    <property type="evidence" value="ECO:0007669"/>
    <property type="project" value="UniProtKB-ARBA"/>
</dbReference>
<dbReference type="SUPFAM" id="SSF49265">
    <property type="entry name" value="Fibronectin type III"/>
    <property type="match status" value="3"/>
</dbReference>
<evidence type="ECO:0000313" key="15">
    <source>
        <dbReference type="Proteomes" id="UP001591681"/>
    </source>
</evidence>
<evidence type="ECO:0000256" key="4">
    <source>
        <dbReference type="ARBA" id="ARBA00022729"/>
    </source>
</evidence>
<dbReference type="EMBL" id="JBHFQA010000010">
    <property type="protein sequence ID" value="KAL2091759.1"/>
    <property type="molecule type" value="Genomic_DNA"/>
</dbReference>
<dbReference type="Gene3D" id="2.60.40.10">
    <property type="entry name" value="Immunoglobulins"/>
    <property type="match status" value="7"/>
</dbReference>
<dbReference type="InterPro" id="IPR048497">
    <property type="entry name" value="LIF-R-like_Ig-like"/>
</dbReference>
<keyword evidence="15" id="KW-1185">Reference proteome</keyword>
<comment type="similarity">
    <text evidence="2">Belongs to the type I cytokine receptor family. Type 2 subfamily.</text>
</comment>
<evidence type="ECO:0000256" key="10">
    <source>
        <dbReference type="SAM" id="MobiDB-lite"/>
    </source>
</evidence>
<reference evidence="14 15" key="1">
    <citation type="submission" date="2024-09" db="EMBL/GenBank/DDBJ databases">
        <title>A chromosome-level genome assembly of Gray's grenadier anchovy, Coilia grayii.</title>
        <authorList>
            <person name="Fu Z."/>
        </authorList>
    </citation>
    <scope>NUCLEOTIDE SEQUENCE [LARGE SCALE GENOMIC DNA]</scope>
    <source>
        <strain evidence="14">G4</strain>
        <tissue evidence="14">Muscle</tissue>
    </source>
</reference>
<feature type="region of interest" description="Disordered" evidence="10">
    <location>
        <begin position="809"/>
        <end position="828"/>
    </location>
</feature>
<dbReference type="InterPro" id="IPR052672">
    <property type="entry name" value="Type1_Cytokine_Rcpt_Type2"/>
</dbReference>
<evidence type="ECO:0000256" key="3">
    <source>
        <dbReference type="ARBA" id="ARBA00022692"/>
    </source>
</evidence>
<dbReference type="Pfam" id="PF17971">
    <property type="entry name" value="LIFR_D2"/>
    <property type="match status" value="1"/>
</dbReference>
<feature type="compositionally biased region" description="Low complexity" evidence="10">
    <location>
        <begin position="814"/>
        <end position="828"/>
    </location>
</feature>
<dbReference type="InterPro" id="IPR036116">
    <property type="entry name" value="FN3_sf"/>
</dbReference>
<dbReference type="PANTHER" id="PTHR48423">
    <property type="entry name" value="INTERLEUKIN-27 RECEPTOR SUBUNIT ALPHA"/>
    <property type="match status" value="1"/>
</dbReference>
<evidence type="ECO:0000256" key="12">
    <source>
        <dbReference type="SAM" id="SignalP"/>
    </source>
</evidence>
<name>A0ABD1JY01_9TELE</name>
<feature type="domain" description="Fibronectin type-III" evidence="13">
    <location>
        <begin position="304"/>
        <end position="399"/>
    </location>
</feature>
<proteinExistence type="inferred from homology"/>